<reference evidence="2" key="1">
    <citation type="submission" date="2022-11" db="EMBL/GenBank/DDBJ databases">
        <authorList>
            <person name="Kikuchi T."/>
        </authorList>
    </citation>
    <scope>NUCLEOTIDE SEQUENCE</scope>
    <source>
        <strain evidence="2">PS1010</strain>
    </source>
</reference>
<name>A0A9P1IUN9_9PELO</name>
<evidence type="ECO:0000313" key="2">
    <source>
        <dbReference type="EMBL" id="CAI5452493.1"/>
    </source>
</evidence>
<comment type="caution">
    <text evidence="2">The sequence shown here is derived from an EMBL/GenBank/DDBJ whole genome shotgun (WGS) entry which is preliminary data.</text>
</comment>
<sequence length="204" mass="22496">MKNYSSSFQHQFFLFKISVQFGARGNRWDGLPSNSNPTIFAQNAALGPEMSSNNIASNTVAQLQQMGQVAGTGPDEVFQHGTIGKFIRMELEGGFSSFVRCIYEAKRTNNNTVTLVCERDQECCEHGCCPKDQHWMAGVYVLLAFVLLVFVVGTCLMICCYQRSKNRERKEEREAMEYNNNAGGYAASQVGGGGAYSSYGGPGY</sequence>
<keyword evidence="3" id="KW-1185">Reference proteome</keyword>
<dbReference type="OrthoDB" id="5919351at2759"/>
<dbReference type="EMBL" id="CANHGI010000005">
    <property type="protein sequence ID" value="CAI5452493.1"/>
    <property type="molecule type" value="Genomic_DNA"/>
</dbReference>
<feature type="transmembrane region" description="Helical" evidence="1">
    <location>
        <begin position="135"/>
        <end position="161"/>
    </location>
</feature>
<gene>
    <name evidence="2" type="ORF">CAMP_LOCUS15130</name>
</gene>
<evidence type="ECO:0008006" key="4">
    <source>
        <dbReference type="Google" id="ProtNLM"/>
    </source>
</evidence>
<dbReference type="AlphaFoldDB" id="A0A9P1IUN9"/>
<protein>
    <recommendedName>
        <fullName evidence="4">CX domain-containing protein</fullName>
    </recommendedName>
</protein>
<evidence type="ECO:0000313" key="3">
    <source>
        <dbReference type="Proteomes" id="UP001152747"/>
    </source>
</evidence>
<keyword evidence="1" id="KW-0472">Membrane</keyword>
<accession>A0A9P1IUN9</accession>
<evidence type="ECO:0000256" key="1">
    <source>
        <dbReference type="SAM" id="Phobius"/>
    </source>
</evidence>
<organism evidence="2 3">
    <name type="scientific">Caenorhabditis angaria</name>
    <dbReference type="NCBI Taxonomy" id="860376"/>
    <lineage>
        <taxon>Eukaryota</taxon>
        <taxon>Metazoa</taxon>
        <taxon>Ecdysozoa</taxon>
        <taxon>Nematoda</taxon>
        <taxon>Chromadorea</taxon>
        <taxon>Rhabditida</taxon>
        <taxon>Rhabditina</taxon>
        <taxon>Rhabditomorpha</taxon>
        <taxon>Rhabditoidea</taxon>
        <taxon>Rhabditidae</taxon>
        <taxon>Peloderinae</taxon>
        <taxon>Caenorhabditis</taxon>
    </lineage>
</organism>
<proteinExistence type="predicted"/>
<keyword evidence="1" id="KW-0812">Transmembrane</keyword>
<dbReference type="Proteomes" id="UP001152747">
    <property type="component" value="Unassembled WGS sequence"/>
</dbReference>
<keyword evidence="1" id="KW-1133">Transmembrane helix</keyword>